<organism evidence="2 3">
    <name type="scientific">Diversispora epigaea</name>
    <dbReference type="NCBI Taxonomy" id="1348612"/>
    <lineage>
        <taxon>Eukaryota</taxon>
        <taxon>Fungi</taxon>
        <taxon>Fungi incertae sedis</taxon>
        <taxon>Mucoromycota</taxon>
        <taxon>Glomeromycotina</taxon>
        <taxon>Glomeromycetes</taxon>
        <taxon>Diversisporales</taxon>
        <taxon>Diversisporaceae</taxon>
        <taxon>Diversispora</taxon>
    </lineage>
</organism>
<dbReference type="Proteomes" id="UP000266861">
    <property type="component" value="Unassembled WGS sequence"/>
</dbReference>
<accession>A0A397JBB5</accession>
<feature type="compositionally biased region" description="Low complexity" evidence="1">
    <location>
        <begin position="62"/>
        <end position="71"/>
    </location>
</feature>
<dbReference type="AlphaFoldDB" id="A0A397JBB5"/>
<dbReference type="EMBL" id="PQFF01000060">
    <property type="protein sequence ID" value="RHZ85629.1"/>
    <property type="molecule type" value="Genomic_DNA"/>
</dbReference>
<keyword evidence="3" id="KW-1185">Reference proteome</keyword>
<feature type="compositionally biased region" description="Basic residues" evidence="1">
    <location>
        <begin position="41"/>
        <end position="61"/>
    </location>
</feature>
<sequence>MSLNIIPQSEVPFLTAIYQANPQDSITLHGCLTDIQLCRQTKPKGHPKGTKKIKASHKKGKSSSSYSVINK</sequence>
<gene>
    <name evidence="2" type="ORF">Glove_63g8</name>
</gene>
<evidence type="ECO:0000256" key="1">
    <source>
        <dbReference type="SAM" id="MobiDB-lite"/>
    </source>
</evidence>
<feature type="region of interest" description="Disordered" evidence="1">
    <location>
        <begin position="40"/>
        <end position="71"/>
    </location>
</feature>
<proteinExistence type="predicted"/>
<evidence type="ECO:0000313" key="3">
    <source>
        <dbReference type="Proteomes" id="UP000266861"/>
    </source>
</evidence>
<comment type="caution">
    <text evidence="2">The sequence shown here is derived from an EMBL/GenBank/DDBJ whole genome shotgun (WGS) entry which is preliminary data.</text>
</comment>
<reference evidence="2 3" key="1">
    <citation type="submission" date="2018-08" db="EMBL/GenBank/DDBJ databases">
        <title>Genome and evolution of the arbuscular mycorrhizal fungus Diversispora epigaea (formerly Glomus versiforme) and its bacterial endosymbionts.</title>
        <authorList>
            <person name="Sun X."/>
            <person name="Fei Z."/>
            <person name="Harrison M."/>
        </authorList>
    </citation>
    <scope>NUCLEOTIDE SEQUENCE [LARGE SCALE GENOMIC DNA]</scope>
    <source>
        <strain evidence="2 3">IT104</strain>
    </source>
</reference>
<name>A0A397JBB5_9GLOM</name>
<evidence type="ECO:0000313" key="2">
    <source>
        <dbReference type="EMBL" id="RHZ85629.1"/>
    </source>
</evidence>
<protein>
    <submittedName>
        <fullName evidence="2">Uncharacterized protein</fullName>
    </submittedName>
</protein>